<proteinExistence type="inferred from homology"/>
<sequence length="221" mass="24268">MTSPLWVQPKVRPARANAASSSSRTGPPSPRCGGARVHPHETMTRMDAAPRPVTDIWPAAWQEVYPELKKIARARLHAAGPQAGLNTTALVHESYLRLAQRLGQVEFASPGHFYAYAAQVMRSVIVDELRERRAERRGGGADPVTLDTHVAGQLVEDNDEALKVDAALTALARVEPRLAQVVEMRYFGGMSDSEVAAALGITDRTVRRDWDKARALLRTML</sequence>
<dbReference type="NCBIfam" id="TIGR02999">
    <property type="entry name" value="Sig-70_X6"/>
    <property type="match status" value="1"/>
</dbReference>
<dbReference type="CDD" id="cd06171">
    <property type="entry name" value="Sigma70_r4"/>
    <property type="match status" value="1"/>
</dbReference>
<evidence type="ECO:0000256" key="4">
    <source>
        <dbReference type="ARBA" id="ARBA00023163"/>
    </source>
</evidence>
<dbReference type="InterPro" id="IPR013324">
    <property type="entry name" value="RNA_pol_sigma_r3/r4-like"/>
</dbReference>
<dbReference type="PANTHER" id="PTHR43133:SF39">
    <property type="entry name" value="SIMILAR TO RNA POLYMERASE SIGMA-E FACTOR"/>
    <property type="match status" value="1"/>
</dbReference>
<dbReference type="EMBL" id="NISI01000011">
    <property type="protein sequence ID" value="OWR02066.1"/>
    <property type="molecule type" value="Genomic_DNA"/>
</dbReference>
<dbReference type="Gene3D" id="1.10.10.10">
    <property type="entry name" value="Winged helix-like DNA-binding domain superfamily/Winged helix DNA-binding domain"/>
    <property type="match status" value="1"/>
</dbReference>
<dbReference type="InterPro" id="IPR014284">
    <property type="entry name" value="RNA_pol_sigma-70_dom"/>
</dbReference>
<keyword evidence="4" id="KW-0804">Transcription</keyword>
<keyword evidence="3" id="KW-0731">Sigma factor</keyword>
<keyword evidence="8" id="KW-1185">Reference proteome</keyword>
<evidence type="ECO:0000256" key="5">
    <source>
        <dbReference type="SAM" id="MobiDB-lite"/>
    </source>
</evidence>
<accession>A0A254N1E1</accession>
<dbReference type="SUPFAM" id="SSF88659">
    <property type="entry name" value="Sigma3 and sigma4 domains of RNA polymerase sigma factors"/>
    <property type="match status" value="1"/>
</dbReference>
<dbReference type="PANTHER" id="PTHR43133">
    <property type="entry name" value="RNA POLYMERASE ECF-TYPE SIGMA FACTO"/>
    <property type="match status" value="1"/>
</dbReference>
<evidence type="ECO:0000313" key="7">
    <source>
        <dbReference type="EMBL" id="OWR02066.1"/>
    </source>
</evidence>
<feature type="compositionally biased region" description="Low complexity" evidence="5">
    <location>
        <begin position="14"/>
        <end position="34"/>
    </location>
</feature>
<feature type="domain" description="RNA polymerase sigma-70 ECF-like HTH" evidence="6">
    <location>
        <begin position="61"/>
        <end position="218"/>
    </location>
</feature>
<reference evidence="7 8" key="1">
    <citation type="journal article" date="2007" name="Int. J. Syst. Evol. Microbiol.">
        <title>Description of Pelomonas aquatica sp. nov. and Pelomonas puraquae sp. nov., isolated from industrial and haemodialysis water.</title>
        <authorList>
            <person name="Gomila M."/>
            <person name="Bowien B."/>
            <person name="Falsen E."/>
            <person name="Moore E.R."/>
            <person name="Lalucat J."/>
        </authorList>
    </citation>
    <scope>NUCLEOTIDE SEQUENCE [LARGE SCALE GENOMIC DNA]</scope>
    <source>
        <strain evidence="7 8">CCUG 52769</strain>
    </source>
</reference>
<dbReference type="InterPro" id="IPR011517">
    <property type="entry name" value="RNA_pol_sigma70_ECF-like"/>
</dbReference>
<evidence type="ECO:0000259" key="6">
    <source>
        <dbReference type="Pfam" id="PF07638"/>
    </source>
</evidence>
<dbReference type="GO" id="GO:0016987">
    <property type="term" value="F:sigma factor activity"/>
    <property type="evidence" value="ECO:0007669"/>
    <property type="project" value="UniProtKB-KW"/>
</dbReference>
<dbReference type="InterPro" id="IPR039425">
    <property type="entry name" value="RNA_pol_sigma-70-like"/>
</dbReference>
<dbReference type="NCBIfam" id="TIGR02937">
    <property type="entry name" value="sigma70-ECF"/>
    <property type="match status" value="1"/>
</dbReference>
<protein>
    <submittedName>
        <fullName evidence="7">RNA polymerase subunit sigma</fullName>
    </submittedName>
</protein>
<dbReference type="InterPro" id="IPR053812">
    <property type="entry name" value="HTH_Sigma70_ECF-like"/>
</dbReference>
<evidence type="ECO:0000313" key="8">
    <source>
        <dbReference type="Proteomes" id="UP000197446"/>
    </source>
</evidence>
<dbReference type="InterPro" id="IPR036388">
    <property type="entry name" value="WH-like_DNA-bd_sf"/>
</dbReference>
<dbReference type="AlphaFoldDB" id="A0A254N1E1"/>
<name>A0A254N1E1_9BURK</name>
<evidence type="ECO:0000256" key="1">
    <source>
        <dbReference type="ARBA" id="ARBA00010641"/>
    </source>
</evidence>
<dbReference type="Proteomes" id="UP000197446">
    <property type="component" value="Unassembled WGS sequence"/>
</dbReference>
<evidence type="ECO:0000256" key="2">
    <source>
        <dbReference type="ARBA" id="ARBA00023015"/>
    </source>
</evidence>
<comment type="similarity">
    <text evidence="1">Belongs to the sigma-70 factor family. ECF subfamily.</text>
</comment>
<feature type="region of interest" description="Disordered" evidence="5">
    <location>
        <begin position="1"/>
        <end position="47"/>
    </location>
</feature>
<comment type="caution">
    <text evidence="7">The sequence shown here is derived from an EMBL/GenBank/DDBJ whole genome shotgun (WGS) entry which is preliminary data.</text>
</comment>
<gene>
    <name evidence="7" type="ORF">CDO81_21755</name>
</gene>
<dbReference type="SUPFAM" id="SSF88946">
    <property type="entry name" value="Sigma2 domain of RNA polymerase sigma factors"/>
    <property type="match status" value="1"/>
</dbReference>
<dbReference type="GO" id="GO:0006352">
    <property type="term" value="P:DNA-templated transcription initiation"/>
    <property type="evidence" value="ECO:0007669"/>
    <property type="project" value="InterPro"/>
</dbReference>
<evidence type="ECO:0000256" key="3">
    <source>
        <dbReference type="ARBA" id="ARBA00023082"/>
    </source>
</evidence>
<dbReference type="Pfam" id="PF07638">
    <property type="entry name" value="Sigma70_ECF"/>
    <property type="match status" value="1"/>
</dbReference>
<keyword evidence="2" id="KW-0805">Transcription regulation</keyword>
<dbReference type="InterPro" id="IPR013325">
    <property type="entry name" value="RNA_pol_sigma_r2"/>
</dbReference>
<organism evidence="7 8">
    <name type="scientific">Roseateles puraquae</name>
    <dbReference type="NCBI Taxonomy" id="431059"/>
    <lineage>
        <taxon>Bacteria</taxon>
        <taxon>Pseudomonadati</taxon>
        <taxon>Pseudomonadota</taxon>
        <taxon>Betaproteobacteria</taxon>
        <taxon>Burkholderiales</taxon>
        <taxon>Sphaerotilaceae</taxon>
        <taxon>Roseateles</taxon>
    </lineage>
</organism>